<dbReference type="Gene3D" id="1.20.272.10">
    <property type="match status" value="1"/>
</dbReference>
<dbReference type="AlphaFoldDB" id="A0A2P6NXL0"/>
<dbReference type="NCBIfam" id="NF001679">
    <property type="entry name" value="PRK00440.1"/>
    <property type="match status" value="1"/>
</dbReference>
<keyword evidence="10" id="KW-1185">Reference proteome</keyword>
<dbReference type="InterPro" id="IPR003959">
    <property type="entry name" value="ATPase_AAA_core"/>
</dbReference>
<dbReference type="Gene3D" id="1.10.8.60">
    <property type="match status" value="1"/>
</dbReference>
<sequence>MSSDDEDAMDIERVTKVAKVEESAAPDTLPWVEKYRPKELTDLISHHQILDTITKLINGGKMPHFLFYGPPGTGKTSTILAVARKLYGKNYSQMILELNASDDRGINVVRDQIKDFANTRSMFTTGLKLVVLDEADAMTQPAQAALRRVIEKYTKTTRFCLICNYLNKLTPAIQSRCTRFRFGPLMTDDVIDRVTQISKLEGVKITEAGLSAVVRLGQGDMRKCLNVLQSAHMGYDKIDEEEIYQCTGQPLPSDIQTIFDTLFNKGFKFAVDKISKLQSTKGLALQDIITELHRKILKVEFSEEVKMILIDKLADIEHRLAAGTSEKLNLGALVGAFQLAREQISKESK</sequence>
<gene>
    <name evidence="9" type="ORF">PROFUN_02744</name>
</gene>
<dbReference type="SUPFAM" id="SSF48019">
    <property type="entry name" value="post-AAA+ oligomerization domain-like"/>
    <property type="match status" value="1"/>
</dbReference>
<evidence type="ECO:0000256" key="6">
    <source>
        <dbReference type="ARBA" id="ARBA00023242"/>
    </source>
</evidence>
<evidence type="ECO:0000313" key="10">
    <source>
        <dbReference type="Proteomes" id="UP000241769"/>
    </source>
</evidence>
<evidence type="ECO:0000313" key="9">
    <source>
        <dbReference type="EMBL" id="PRP88648.1"/>
    </source>
</evidence>
<dbReference type="GO" id="GO:0016887">
    <property type="term" value="F:ATP hydrolysis activity"/>
    <property type="evidence" value="ECO:0007669"/>
    <property type="project" value="InterPro"/>
</dbReference>
<dbReference type="SUPFAM" id="SSF52540">
    <property type="entry name" value="P-loop containing nucleoside triphosphate hydrolases"/>
    <property type="match status" value="1"/>
</dbReference>
<dbReference type="CDD" id="cd00009">
    <property type="entry name" value="AAA"/>
    <property type="match status" value="1"/>
</dbReference>
<dbReference type="Pfam" id="PF08542">
    <property type="entry name" value="Rep_fac_C"/>
    <property type="match status" value="1"/>
</dbReference>
<dbReference type="InterPro" id="IPR027417">
    <property type="entry name" value="P-loop_NTPase"/>
</dbReference>
<protein>
    <submittedName>
        <fullName evidence="9">Replication factor C subunit 5-like</fullName>
    </submittedName>
</protein>
<dbReference type="FunFam" id="1.10.8.60:FF:000028">
    <property type="entry name" value="Replication factor C subunit 5"/>
    <property type="match status" value="1"/>
</dbReference>
<reference evidence="9 10" key="1">
    <citation type="journal article" date="2018" name="Genome Biol. Evol.">
        <title>Multiple Roots of Fruiting Body Formation in Amoebozoa.</title>
        <authorList>
            <person name="Hillmann F."/>
            <person name="Forbes G."/>
            <person name="Novohradska S."/>
            <person name="Ferling I."/>
            <person name="Riege K."/>
            <person name="Groth M."/>
            <person name="Westermann M."/>
            <person name="Marz M."/>
            <person name="Spaller T."/>
            <person name="Winckler T."/>
            <person name="Schaap P."/>
            <person name="Glockner G."/>
        </authorList>
    </citation>
    <scope>NUCLEOTIDE SEQUENCE [LARGE SCALE GENOMIC DNA]</scope>
    <source>
        <strain evidence="9 10">Jena</strain>
    </source>
</reference>
<dbReference type="FunFam" id="3.40.50.300:FF:000129">
    <property type="entry name" value="Replication factor C subunit 5"/>
    <property type="match status" value="1"/>
</dbReference>
<dbReference type="Pfam" id="PF00004">
    <property type="entry name" value="AAA"/>
    <property type="match status" value="1"/>
</dbReference>
<dbReference type="InterPro" id="IPR047854">
    <property type="entry name" value="RFC_lid"/>
</dbReference>
<dbReference type="PANTHER" id="PTHR11669:SF9">
    <property type="entry name" value="REPLICATION FACTOR C SUBUNIT 5"/>
    <property type="match status" value="1"/>
</dbReference>
<evidence type="ECO:0000256" key="5">
    <source>
        <dbReference type="ARBA" id="ARBA00022840"/>
    </source>
</evidence>
<evidence type="ECO:0000259" key="8">
    <source>
        <dbReference type="SMART" id="SM00382"/>
    </source>
</evidence>
<evidence type="ECO:0000256" key="7">
    <source>
        <dbReference type="ARBA" id="ARBA00064497"/>
    </source>
</evidence>
<dbReference type="InterPro" id="IPR003593">
    <property type="entry name" value="AAA+_ATPase"/>
</dbReference>
<dbReference type="InParanoid" id="A0A2P6NXL0"/>
<comment type="subunit">
    <text evidence="7">Heteropentamer of various rfc subunits that forms a complex (RFC) with PCNA in the presence of ATP.</text>
</comment>
<dbReference type="FunCoup" id="A0A2P6NXL0">
    <property type="interactions" value="459"/>
</dbReference>
<dbReference type="STRING" id="1890364.A0A2P6NXL0"/>
<keyword evidence="4" id="KW-0547">Nucleotide-binding</keyword>
<dbReference type="OrthoDB" id="10254700at2759"/>
<comment type="subcellular location">
    <subcellularLocation>
        <location evidence="1">Nucleus</location>
    </subcellularLocation>
</comment>
<dbReference type="GO" id="GO:0005524">
    <property type="term" value="F:ATP binding"/>
    <property type="evidence" value="ECO:0007669"/>
    <property type="project" value="UniProtKB-KW"/>
</dbReference>
<comment type="similarity">
    <text evidence="2">Belongs to the activator 1 small subunits family.</text>
</comment>
<dbReference type="GO" id="GO:0003689">
    <property type="term" value="F:DNA clamp loader activity"/>
    <property type="evidence" value="ECO:0007669"/>
    <property type="project" value="TreeGrafter"/>
</dbReference>
<organism evidence="9 10">
    <name type="scientific">Planoprotostelium fungivorum</name>
    <dbReference type="NCBI Taxonomy" id="1890364"/>
    <lineage>
        <taxon>Eukaryota</taxon>
        <taxon>Amoebozoa</taxon>
        <taxon>Evosea</taxon>
        <taxon>Variosea</taxon>
        <taxon>Cavosteliida</taxon>
        <taxon>Cavosteliaceae</taxon>
        <taxon>Planoprotostelium</taxon>
    </lineage>
</organism>
<dbReference type="InterPro" id="IPR013748">
    <property type="entry name" value="Rep_factorC_C"/>
</dbReference>
<dbReference type="GO" id="GO:0003677">
    <property type="term" value="F:DNA binding"/>
    <property type="evidence" value="ECO:0007669"/>
    <property type="project" value="InterPro"/>
</dbReference>
<comment type="caution">
    <text evidence="9">The sequence shown here is derived from an EMBL/GenBank/DDBJ whole genome shotgun (WGS) entry which is preliminary data.</text>
</comment>
<keyword evidence="6" id="KW-0539">Nucleus</keyword>
<dbReference type="GO" id="GO:0006261">
    <property type="term" value="P:DNA-templated DNA replication"/>
    <property type="evidence" value="ECO:0007669"/>
    <property type="project" value="TreeGrafter"/>
</dbReference>
<evidence type="ECO:0000256" key="3">
    <source>
        <dbReference type="ARBA" id="ARBA00022705"/>
    </source>
</evidence>
<dbReference type="FunFam" id="1.20.272.10:FF:000004">
    <property type="entry name" value="Replication factor C subunit 5"/>
    <property type="match status" value="1"/>
</dbReference>
<dbReference type="Proteomes" id="UP000241769">
    <property type="component" value="Unassembled WGS sequence"/>
</dbReference>
<dbReference type="GO" id="GO:0005663">
    <property type="term" value="C:DNA replication factor C complex"/>
    <property type="evidence" value="ECO:0007669"/>
    <property type="project" value="TreeGrafter"/>
</dbReference>
<feature type="domain" description="AAA+ ATPase" evidence="8">
    <location>
        <begin position="61"/>
        <end position="192"/>
    </location>
</feature>
<proteinExistence type="inferred from homology"/>
<evidence type="ECO:0000256" key="1">
    <source>
        <dbReference type="ARBA" id="ARBA00004123"/>
    </source>
</evidence>
<dbReference type="Gene3D" id="3.40.50.300">
    <property type="entry name" value="P-loop containing nucleotide triphosphate hydrolases"/>
    <property type="match status" value="1"/>
</dbReference>
<keyword evidence="3" id="KW-0235">DNA replication</keyword>
<dbReference type="CDD" id="cd18140">
    <property type="entry name" value="HLD_clamp_RFC"/>
    <property type="match status" value="1"/>
</dbReference>
<dbReference type="GO" id="GO:0006281">
    <property type="term" value="P:DNA repair"/>
    <property type="evidence" value="ECO:0007669"/>
    <property type="project" value="TreeGrafter"/>
</dbReference>
<evidence type="ECO:0000256" key="4">
    <source>
        <dbReference type="ARBA" id="ARBA00022741"/>
    </source>
</evidence>
<dbReference type="InterPro" id="IPR050238">
    <property type="entry name" value="DNA_Rep/Repair_Clamp_Loader"/>
</dbReference>
<dbReference type="InterPro" id="IPR008921">
    <property type="entry name" value="DNA_pol3_clamp-load_cplx_C"/>
</dbReference>
<dbReference type="SMART" id="SM00382">
    <property type="entry name" value="AAA"/>
    <property type="match status" value="1"/>
</dbReference>
<accession>A0A2P6NXL0</accession>
<dbReference type="PANTHER" id="PTHR11669">
    <property type="entry name" value="REPLICATION FACTOR C / DNA POLYMERASE III GAMMA-TAU SUBUNIT"/>
    <property type="match status" value="1"/>
</dbReference>
<keyword evidence="5" id="KW-0067">ATP-binding</keyword>
<dbReference type="GO" id="GO:0005634">
    <property type="term" value="C:nucleus"/>
    <property type="evidence" value="ECO:0007669"/>
    <property type="project" value="UniProtKB-SubCell"/>
</dbReference>
<evidence type="ECO:0000256" key="2">
    <source>
        <dbReference type="ARBA" id="ARBA00005378"/>
    </source>
</evidence>
<name>A0A2P6NXL0_9EUKA</name>
<dbReference type="EMBL" id="MDYQ01000008">
    <property type="protein sequence ID" value="PRP88648.1"/>
    <property type="molecule type" value="Genomic_DNA"/>
</dbReference>